<dbReference type="PANTHER" id="PTHR22876">
    <property type="entry name" value="ZGC:101016"/>
    <property type="match status" value="1"/>
</dbReference>
<organism evidence="2 3">
    <name type="scientific">Stephania cephalantha</name>
    <dbReference type="NCBI Taxonomy" id="152367"/>
    <lineage>
        <taxon>Eukaryota</taxon>
        <taxon>Viridiplantae</taxon>
        <taxon>Streptophyta</taxon>
        <taxon>Embryophyta</taxon>
        <taxon>Tracheophyta</taxon>
        <taxon>Spermatophyta</taxon>
        <taxon>Magnoliopsida</taxon>
        <taxon>Ranunculales</taxon>
        <taxon>Menispermaceae</taxon>
        <taxon>Menispermoideae</taxon>
        <taxon>Cissampelideae</taxon>
        <taxon>Stephania</taxon>
    </lineage>
</organism>
<proteinExistence type="predicted"/>
<keyword evidence="3" id="KW-1185">Reference proteome</keyword>
<feature type="region of interest" description="Disordered" evidence="1">
    <location>
        <begin position="1"/>
        <end position="32"/>
    </location>
</feature>
<dbReference type="EMBL" id="JBBNAG010000009">
    <property type="protein sequence ID" value="KAK9105274.1"/>
    <property type="molecule type" value="Genomic_DNA"/>
</dbReference>
<dbReference type="InterPro" id="IPR019351">
    <property type="entry name" value="DUF2039"/>
</dbReference>
<reference evidence="2 3" key="1">
    <citation type="submission" date="2024-01" db="EMBL/GenBank/DDBJ databases">
        <title>Genome assemblies of Stephania.</title>
        <authorList>
            <person name="Yang L."/>
        </authorList>
    </citation>
    <scope>NUCLEOTIDE SEQUENCE [LARGE SCALE GENOMIC DNA]</scope>
    <source>
        <strain evidence="2">JXDWG</strain>
        <tissue evidence="2">Leaf</tissue>
    </source>
</reference>
<evidence type="ECO:0000313" key="3">
    <source>
        <dbReference type="Proteomes" id="UP001419268"/>
    </source>
</evidence>
<dbReference type="Proteomes" id="UP001419268">
    <property type="component" value="Unassembled WGS sequence"/>
</dbReference>
<comment type="caution">
    <text evidence="2">The sequence shown here is derived from an EMBL/GenBank/DDBJ whole genome shotgun (WGS) entry which is preliminary data.</text>
</comment>
<feature type="region of interest" description="Disordered" evidence="1">
    <location>
        <begin position="136"/>
        <end position="163"/>
    </location>
</feature>
<accession>A0AAP0F5J1</accession>
<name>A0AAP0F5J1_9MAGN</name>
<dbReference type="Pfam" id="PF10217">
    <property type="entry name" value="DUF2039"/>
    <property type="match status" value="1"/>
</dbReference>
<sequence length="191" mass="21923">MNNTKRGPPKHQNRYAWKPNADQKKNETEVGGKLKPYSEITGVCPRCRDQIQWKRAYGKYKPLVEPAKCHKCSKRNVRQAYHNLCSGCAKEFNVCAKCSCRVDRIVGRDAAEVEAEQEKLREAIMSARERERRTLLRTMDKGKTRNASNPLGNEKKKVADLFPDASLDEYAELNRDSESDKEDEEDTVICN</sequence>
<feature type="region of interest" description="Disordered" evidence="1">
    <location>
        <begin position="172"/>
        <end position="191"/>
    </location>
</feature>
<feature type="compositionally biased region" description="Basic and acidic residues" evidence="1">
    <location>
        <begin position="21"/>
        <end position="32"/>
    </location>
</feature>
<dbReference type="PANTHER" id="PTHR22876:SF5">
    <property type="entry name" value="CHROMOSOME 9 OPEN READING FRAME 85"/>
    <property type="match status" value="1"/>
</dbReference>
<protein>
    <submittedName>
        <fullName evidence="2">Uncharacterized protein</fullName>
    </submittedName>
</protein>
<dbReference type="AlphaFoldDB" id="A0AAP0F5J1"/>
<gene>
    <name evidence="2" type="ORF">Scep_022118</name>
</gene>
<evidence type="ECO:0000313" key="2">
    <source>
        <dbReference type="EMBL" id="KAK9105274.1"/>
    </source>
</evidence>
<feature type="compositionally biased region" description="Acidic residues" evidence="1">
    <location>
        <begin position="179"/>
        <end position="191"/>
    </location>
</feature>
<evidence type="ECO:0000256" key="1">
    <source>
        <dbReference type="SAM" id="MobiDB-lite"/>
    </source>
</evidence>